<evidence type="ECO:0000256" key="1">
    <source>
        <dbReference type="ARBA" id="ARBA00010199"/>
    </source>
</evidence>
<keyword evidence="5" id="KW-1185">Reference proteome</keyword>
<dbReference type="VEuPathDB" id="FungiDB:BO71DRAFT_439539"/>
<proteinExistence type="inferred from homology"/>
<dbReference type="PANTHER" id="PTHR11206">
    <property type="entry name" value="MULTIDRUG RESISTANCE PROTEIN"/>
    <property type="match status" value="1"/>
</dbReference>
<evidence type="ECO:0000256" key="3">
    <source>
        <dbReference type="SAM" id="SignalP"/>
    </source>
</evidence>
<dbReference type="EMBL" id="KZ825837">
    <property type="protein sequence ID" value="PYH96442.1"/>
    <property type="molecule type" value="Genomic_DNA"/>
</dbReference>
<dbReference type="AlphaFoldDB" id="A0A319EXJ9"/>
<gene>
    <name evidence="4" type="ORF">BO71DRAFT_439539</name>
</gene>
<dbReference type="Proteomes" id="UP000247810">
    <property type="component" value="Unassembled WGS sequence"/>
</dbReference>
<dbReference type="Pfam" id="PF01554">
    <property type="entry name" value="MatE"/>
    <property type="match status" value="2"/>
</dbReference>
<feature type="transmembrane region" description="Helical" evidence="2">
    <location>
        <begin position="457"/>
        <end position="478"/>
    </location>
</feature>
<feature type="chain" id="PRO_5016449486" evidence="3">
    <location>
        <begin position="19"/>
        <end position="549"/>
    </location>
</feature>
<comment type="similarity">
    <text evidence="1">Belongs to the multi antimicrobial extrusion (MATE) (TC 2.A.66.1) family.</text>
</comment>
<reference evidence="4 5" key="1">
    <citation type="submission" date="2018-02" db="EMBL/GenBank/DDBJ databases">
        <title>The genomes of Aspergillus section Nigri reveals drivers in fungal speciation.</title>
        <authorList>
            <consortium name="DOE Joint Genome Institute"/>
            <person name="Vesth T.C."/>
            <person name="Nybo J."/>
            <person name="Theobald S."/>
            <person name="Brandl J."/>
            <person name="Frisvad J.C."/>
            <person name="Nielsen K.F."/>
            <person name="Lyhne E.K."/>
            <person name="Kogle M.E."/>
            <person name="Kuo A."/>
            <person name="Riley R."/>
            <person name="Clum A."/>
            <person name="Nolan M."/>
            <person name="Lipzen A."/>
            <person name="Salamov A."/>
            <person name="Henrissat B."/>
            <person name="Wiebenga A."/>
            <person name="De vries R.P."/>
            <person name="Grigoriev I.V."/>
            <person name="Mortensen U.H."/>
            <person name="Andersen M.R."/>
            <person name="Baker S.E."/>
        </authorList>
    </citation>
    <scope>NUCLEOTIDE SEQUENCE [LARGE SCALE GENOMIC DNA]</scope>
    <source>
        <strain evidence="4 5">CBS 707.79</strain>
    </source>
</reference>
<dbReference type="STRING" id="1448320.A0A319EXJ9"/>
<dbReference type="GO" id="GO:0042910">
    <property type="term" value="F:xenobiotic transmembrane transporter activity"/>
    <property type="evidence" value="ECO:0007669"/>
    <property type="project" value="InterPro"/>
</dbReference>
<keyword evidence="2" id="KW-1133">Transmembrane helix</keyword>
<sequence>MKIVNLLLAATFAAFATAAAVANSEPALENMEKRCTGELLSISMPFLIPALAHIQRVEKIGLIGVLDGGAASPRRRACSPAALHPPRLTPRPFISAATSAAQHSMDDSHTPLLGSQSREESPNYGLWAELWLLLRQSVPLIITYLLQFLPYVLTTLIAGRLGADDLAAASISGTIVAICGSAFMQGLATALDTLCAQTYGAGNKIGVGIHVQRLILLMTATCVPIGALWFLSPSLLPLIVKQPNLAVKAGSFLRISVIGLPGQVFYETSPARLQNRHGYCPGLHTIECMELNGAALGSATTQLLRSILLLGYIVRFAKWSHGCWGGLSREAFTNWPPMVVLSVAGSAAVLSEYATFEILSFSTSYLSTAHLAAQSVLTTISIVSWHVPFSVSVVSSTRIGHLVGARQPRVARDVATIHGLAFVGVGCMNAMITIIFRKQLPQIFTRDVQTLDICTRSILAVAVFQIAEGIMCGMNGLLRGLGRQLFSACVVFVVNYMGAVPLALWLQLGSPGWGLNGFWLGLPIGMAVISCVEAIYMRFIRWDKCVEMD</sequence>
<feature type="transmembrane region" description="Helical" evidence="2">
    <location>
        <begin position="166"/>
        <end position="191"/>
    </location>
</feature>
<keyword evidence="2" id="KW-0472">Membrane</keyword>
<dbReference type="OrthoDB" id="2126698at2759"/>
<evidence type="ECO:0000256" key="2">
    <source>
        <dbReference type="SAM" id="Phobius"/>
    </source>
</evidence>
<keyword evidence="2" id="KW-0812">Transmembrane</keyword>
<accession>A0A319EXJ9</accession>
<feature type="transmembrane region" description="Helical" evidence="2">
    <location>
        <begin position="141"/>
        <end position="159"/>
    </location>
</feature>
<feature type="transmembrane region" description="Helical" evidence="2">
    <location>
        <begin position="518"/>
        <end position="539"/>
    </location>
</feature>
<feature type="transmembrane region" description="Helical" evidence="2">
    <location>
        <begin position="211"/>
        <end position="231"/>
    </location>
</feature>
<dbReference type="GO" id="GO:0015297">
    <property type="term" value="F:antiporter activity"/>
    <property type="evidence" value="ECO:0007669"/>
    <property type="project" value="InterPro"/>
</dbReference>
<keyword evidence="3" id="KW-0732">Signal</keyword>
<feature type="transmembrane region" description="Helical" evidence="2">
    <location>
        <begin position="485"/>
        <end position="506"/>
    </location>
</feature>
<organism evidence="4 5">
    <name type="scientific">Aspergillus ellipticus CBS 707.79</name>
    <dbReference type="NCBI Taxonomy" id="1448320"/>
    <lineage>
        <taxon>Eukaryota</taxon>
        <taxon>Fungi</taxon>
        <taxon>Dikarya</taxon>
        <taxon>Ascomycota</taxon>
        <taxon>Pezizomycotina</taxon>
        <taxon>Eurotiomycetes</taxon>
        <taxon>Eurotiomycetidae</taxon>
        <taxon>Eurotiales</taxon>
        <taxon>Aspergillaceae</taxon>
        <taxon>Aspergillus</taxon>
        <taxon>Aspergillus subgen. Circumdati</taxon>
    </lineage>
</organism>
<protein>
    <submittedName>
        <fullName evidence="4">Mate efflux family protein</fullName>
    </submittedName>
</protein>
<dbReference type="GO" id="GO:0016020">
    <property type="term" value="C:membrane"/>
    <property type="evidence" value="ECO:0007669"/>
    <property type="project" value="InterPro"/>
</dbReference>
<evidence type="ECO:0000313" key="5">
    <source>
        <dbReference type="Proteomes" id="UP000247810"/>
    </source>
</evidence>
<dbReference type="InterPro" id="IPR002528">
    <property type="entry name" value="MATE_fam"/>
</dbReference>
<feature type="signal peptide" evidence="3">
    <location>
        <begin position="1"/>
        <end position="18"/>
    </location>
</feature>
<feature type="transmembrane region" description="Helical" evidence="2">
    <location>
        <begin position="415"/>
        <end position="437"/>
    </location>
</feature>
<name>A0A319EXJ9_9EURO</name>
<evidence type="ECO:0000313" key="4">
    <source>
        <dbReference type="EMBL" id="PYH96442.1"/>
    </source>
</evidence>